<sequence length="342" mass="39687">MEQAPSEQHMEVGEPSSSLPPHLSEMGQGNYETSEGVQQQQEQSENITTEEIDDSAEVIHDDPTEPRPNALLLRGVESLDTRAIKYYVDAYVKPGYSFANRDLFAMFNYKLEWVNDESINIVFISGEQAPEGAQEALKRLTDDSVDLDSLTPTDERSAKPFQKEKDDKESNETADTGFVLAAPQPDDFRLTVRQSFYGDRKVKNARIYSRYYLMHGQPDKAERLPVAKDRMHGKRFGYHDYSKDLITGEEPEPELLTRDEEGHGILSGIRDSRHEIGVRRRNRGRGRGRERFRRYGDDRYRSSRDDGEYRREKADQDDLFPDFFKRKEEDREREQSPSRMDE</sequence>
<reference evidence="2" key="1">
    <citation type="submission" date="2020-10" db="EMBL/GenBank/DDBJ databases">
        <authorList>
            <person name="Roach M.J.R."/>
        </authorList>
    </citation>
    <scope>NUCLEOTIDE SEQUENCE</scope>
    <source>
        <strain evidence="2">CBS 1945</strain>
    </source>
</reference>
<organism evidence="2 3">
    <name type="scientific">Eeniella nana</name>
    <name type="common">Yeast</name>
    <name type="synonym">Brettanomyces nanus</name>
    <dbReference type="NCBI Taxonomy" id="13502"/>
    <lineage>
        <taxon>Eukaryota</taxon>
        <taxon>Fungi</taxon>
        <taxon>Dikarya</taxon>
        <taxon>Ascomycota</taxon>
        <taxon>Saccharomycotina</taxon>
        <taxon>Pichiomycetes</taxon>
        <taxon>Pichiales</taxon>
        <taxon>Pichiaceae</taxon>
        <taxon>Brettanomyces</taxon>
    </lineage>
</organism>
<dbReference type="AlphaFoldDB" id="A0A875S149"/>
<feature type="compositionally biased region" description="Low complexity" evidence="1">
    <location>
        <begin position="32"/>
        <end position="47"/>
    </location>
</feature>
<evidence type="ECO:0000313" key="2">
    <source>
        <dbReference type="EMBL" id="QPG73832.1"/>
    </source>
</evidence>
<name>A0A875S149_EENNA</name>
<dbReference type="PANTHER" id="PTHR16291:SF0">
    <property type="entry name" value="NUCLEAR CAP-BINDING PROTEIN SUBUNIT 3"/>
    <property type="match status" value="1"/>
</dbReference>
<feature type="region of interest" description="Disordered" evidence="1">
    <location>
        <begin position="1"/>
        <end position="69"/>
    </location>
</feature>
<dbReference type="GO" id="GO:0003729">
    <property type="term" value="F:mRNA binding"/>
    <property type="evidence" value="ECO:0007669"/>
    <property type="project" value="InterPro"/>
</dbReference>
<dbReference type="Proteomes" id="UP000662931">
    <property type="component" value="Chromosome 1"/>
</dbReference>
<accession>A0A875S149</accession>
<protein>
    <submittedName>
        <fullName evidence="2">Uncharacterized protein</fullName>
    </submittedName>
</protein>
<dbReference type="RefSeq" id="XP_038777397.1">
    <property type="nucleotide sequence ID" value="XM_038921469.1"/>
</dbReference>
<dbReference type="EMBL" id="CP064812">
    <property type="protein sequence ID" value="QPG73832.1"/>
    <property type="molecule type" value="Genomic_DNA"/>
</dbReference>
<evidence type="ECO:0000313" key="3">
    <source>
        <dbReference type="Proteomes" id="UP000662931"/>
    </source>
</evidence>
<dbReference type="GO" id="GO:0005634">
    <property type="term" value="C:nucleus"/>
    <property type="evidence" value="ECO:0007669"/>
    <property type="project" value="TreeGrafter"/>
</dbReference>
<dbReference type="KEGG" id="bnn:FOA43_001147"/>
<feature type="region of interest" description="Disordered" evidence="1">
    <location>
        <begin position="143"/>
        <end position="173"/>
    </location>
</feature>
<feature type="region of interest" description="Disordered" evidence="1">
    <location>
        <begin position="278"/>
        <end position="342"/>
    </location>
</feature>
<evidence type="ECO:0000256" key="1">
    <source>
        <dbReference type="SAM" id="MobiDB-lite"/>
    </source>
</evidence>
<dbReference type="OrthoDB" id="422106at2759"/>
<proteinExistence type="predicted"/>
<keyword evidence="3" id="KW-1185">Reference proteome</keyword>
<dbReference type="InterPro" id="IPR019416">
    <property type="entry name" value="NCBP3"/>
</dbReference>
<dbReference type="PANTHER" id="PTHR16291">
    <property type="entry name" value="NUCLEAR CAP-BINDING PROTEIN SUBUNIT 3"/>
    <property type="match status" value="1"/>
</dbReference>
<dbReference type="GeneID" id="62194548"/>
<dbReference type="GO" id="GO:0000340">
    <property type="term" value="F:RNA 7-methylguanosine cap binding"/>
    <property type="evidence" value="ECO:0007669"/>
    <property type="project" value="InterPro"/>
</dbReference>
<feature type="compositionally biased region" description="Basic and acidic residues" evidence="1">
    <location>
        <begin position="153"/>
        <end position="171"/>
    </location>
</feature>
<dbReference type="Pfam" id="PF10309">
    <property type="entry name" value="NCBP3"/>
    <property type="match status" value="1"/>
</dbReference>
<feature type="compositionally biased region" description="Low complexity" evidence="1">
    <location>
        <begin position="15"/>
        <end position="24"/>
    </location>
</feature>
<feature type="compositionally biased region" description="Basic and acidic residues" evidence="1">
    <location>
        <begin position="323"/>
        <end position="342"/>
    </location>
</feature>
<gene>
    <name evidence="2" type="ORF">FOA43_001147</name>
</gene>
<feature type="compositionally biased region" description="Basic and acidic residues" evidence="1">
    <location>
        <begin position="287"/>
        <end position="316"/>
    </location>
</feature>